<keyword evidence="2" id="KW-1185">Reference proteome</keyword>
<protein>
    <submittedName>
        <fullName evidence="1">Uncharacterized protein</fullName>
    </submittedName>
</protein>
<dbReference type="Proteomes" id="UP000190890">
    <property type="component" value="Unassembled WGS sequence"/>
</dbReference>
<evidence type="ECO:0000313" key="1">
    <source>
        <dbReference type="EMBL" id="OOM72045.1"/>
    </source>
</evidence>
<organism evidence="1 2">
    <name type="scientific">Clostridium puniceum</name>
    <dbReference type="NCBI Taxonomy" id="29367"/>
    <lineage>
        <taxon>Bacteria</taxon>
        <taxon>Bacillati</taxon>
        <taxon>Bacillota</taxon>
        <taxon>Clostridia</taxon>
        <taxon>Eubacteriales</taxon>
        <taxon>Clostridiaceae</taxon>
        <taxon>Clostridium</taxon>
    </lineage>
</organism>
<dbReference type="AlphaFoldDB" id="A0A1S8T3H9"/>
<name>A0A1S8T3H9_9CLOT</name>
<evidence type="ECO:0000313" key="2">
    <source>
        <dbReference type="Proteomes" id="UP000190890"/>
    </source>
</evidence>
<gene>
    <name evidence="1" type="ORF">CLPUN_48120</name>
</gene>
<reference evidence="1 2" key="1">
    <citation type="submission" date="2016-05" db="EMBL/GenBank/DDBJ databases">
        <title>Microbial solvent formation.</title>
        <authorList>
            <person name="Poehlein A."/>
            <person name="Montoya Solano J.D."/>
            <person name="Flitsch S."/>
            <person name="Krabben P."/>
            <person name="Duerre P."/>
            <person name="Daniel R."/>
        </authorList>
    </citation>
    <scope>NUCLEOTIDE SEQUENCE [LARGE SCALE GENOMIC DNA]</scope>
    <source>
        <strain evidence="1 2">DSM 2619</strain>
    </source>
</reference>
<comment type="caution">
    <text evidence="1">The sequence shown here is derived from an EMBL/GenBank/DDBJ whole genome shotgun (WGS) entry which is preliminary data.</text>
</comment>
<proteinExistence type="predicted"/>
<dbReference type="EMBL" id="LZZM01000224">
    <property type="protein sequence ID" value="OOM72045.1"/>
    <property type="molecule type" value="Genomic_DNA"/>
</dbReference>
<sequence>MNEMLTQNNIVCEADFFILKLKAYNNIALVIIN</sequence>
<accession>A0A1S8T3H9</accession>